<feature type="transmembrane region" description="Helical" evidence="1">
    <location>
        <begin position="181"/>
        <end position="202"/>
    </location>
</feature>
<gene>
    <name evidence="2" type="ORF">LYSBPC_20420</name>
</gene>
<protein>
    <recommendedName>
        <fullName evidence="4">DUF2306 domain-containing protein</fullName>
    </recommendedName>
</protein>
<organism evidence="2 3">
    <name type="scientific">Lysinibacillus piscis</name>
    <dbReference type="NCBI Taxonomy" id="2518931"/>
    <lineage>
        <taxon>Bacteria</taxon>
        <taxon>Bacillati</taxon>
        <taxon>Bacillota</taxon>
        <taxon>Bacilli</taxon>
        <taxon>Bacillales</taxon>
        <taxon>Bacillaceae</taxon>
        <taxon>Lysinibacillus</taxon>
    </lineage>
</organism>
<keyword evidence="1" id="KW-0812">Transmembrane</keyword>
<dbReference type="EMBL" id="BRZA01000002">
    <property type="protein sequence ID" value="GLC88915.1"/>
    <property type="molecule type" value="Genomic_DNA"/>
</dbReference>
<dbReference type="Proteomes" id="UP001065593">
    <property type="component" value="Unassembled WGS sequence"/>
</dbReference>
<feature type="transmembrane region" description="Helical" evidence="1">
    <location>
        <begin position="151"/>
        <end position="175"/>
    </location>
</feature>
<evidence type="ECO:0000313" key="2">
    <source>
        <dbReference type="EMBL" id="GLC88915.1"/>
    </source>
</evidence>
<name>A0ABQ5NKM7_9BACI</name>
<feature type="transmembrane region" description="Helical" evidence="1">
    <location>
        <begin position="114"/>
        <end position="139"/>
    </location>
</feature>
<keyword evidence="1" id="KW-1133">Transmembrane helix</keyword>
<keyword evidence="3" id="KW-1185">Reference proteome</keyword>
<comment type="caution">
    <text evidence="2">The sequence shown here is derived from an EMBL/GenBank/DDBJ whole genome shotgun (WGS) entry which is preliminary data.</text>
</comment>
<dbReference type="Pfam" id="PF10067">
    <property type="entry name" value="DUF2306"/>
    <property type="match status" value="1"/>
</dbReference>
<evidence type="ECO:0000313" key="3">
    <source>
        <dbReference type="Proteomes" id="UP001065593"/>
    </source>
</evidence>
<reference evidence="2" key="1">
    <citation type="submission" date="2022-08" db="EMBL/GenBank/DDBJ databases">
        <title>Draft genome sequence of Lysinibacillus sp. strain KH24.</title>
        <authorList>
            <person name="Kanbe H."/>
            <person name="Itoh H."/>
        </authorList>
    </citation>
    <scope>NUCLEOTIDE SEQUENCE</scope>
    <source>
        <strain evidence="2">KH24</strain>
    </source>
</reference>
<sequence>MKKHMGLWILGLFAVLIGIYAIVQYGIIGVEQSGFYQTKVNVYKEWLSSIWHPMLATHIVGGTIALVIGPLLFVKKIRATKLWLHQTIGYLYAGSIVLGGIAGGYVAFYATGGLVAQLGFFFLAICWLGTTGMAVYYAVKRQRSIHRQWAIRSYSLTFAAVTLRLWLPLCMVLFGEEAYPTYYAAIAWLCWVPNLLFAWVYTKRDNKK</sequence>
<proteinExistence type="predicted"/>
<keyword evidence="1" id="KW-0472">Membrane</keyword>
<evidence type="ECO:0008006" key="4">
    <source>
        <dbReference type="Google" id="ProtNLM"/>
    </source>
</evidence>
<feature type="transmembrane region" description="Helical" evidence="1">
    <location>
        <begin position="7"/>
        <end position="30"/>
    </location>
</feature>
<accession>A0ABQ5NKM7</accession>
<dbReference type="RefSeq" id="WP_264988667.1">
    <property type="nucleotide sequence ID" value="NZ_BRZA01000002.1"/>
</dbReference>
<dbReference type="InterPro" id="IPR018750">
    <property type="entry name" value="DUF2306_membrane"/>
</dbReference>
<evidence type="ECO:0000256" key="1">
    <source>
        <dbReference type="SAM" id="Phobius"/>
    </source>
</evidence>
<feature type="transmembrane region" description="Helical" evidence="1">
    <location>
        <begin position="87"/>
        <end position="108"/>
    </location>
</feature>
<feature type="transmembrane region" description="Helical" evidence="1">
    <location>
        <begin position="50"/>
        <end position="75"/>
    </location>
</feature>